<dbReference type="Pfam" id="PF00089">
    <property type="entry name" value="Trypsin"/>
    <property type="match status" value="1"/>
</dbReference>
<name>A0A182FVC0_ANOAL</name>
<dbReference type="FunFam" id="2.40.10.10:FF:000068">
    <property type="entry name" value="transmembrane protease serine 2"/>
    <property type="match status" value="1"/>
</dbReference>
<keyword evidence="2" id="KW-0964">Secreted</keyword>
<dbReference type="AlphaFoldDB" id="A0A182FVC0"/>
<comment type="subcellular location">
    <subcellularLocation>
        <location evidence="1">Secreted</location>
    </subcellularLocation>
</comment>
<dbReference type="Gene3D" id="2.40.10.10">
    <property type="entry name" value="Trypsin-like serine proteases"/>
    <property type="match status" value="1"/>
</dbReference>
<dbReference type="OrthoDB" id="10061449at2759"/>
<dbReference type="InterPro" id="IPR051487">
    <property type="entry name" value="Ser/Thr_Proteases_Immune/Dev"/>
</dbReference>
<evidence type="ECO:0000256" key="2">
    <source>
        <dbReference type="ARBA" id="ARBA00022525"/>
    </source>
</evidence>
<dbReference type="RefSeq" id="XP_035792090.1">
    <property type="nucleotide sequence ID" value="XM_035936197.1"/>
</dbReference>
<dbReference type="STRING" id="7167.A0A182FVC0"/>
<evidence type="ECO:0000256" key="8">
    <source>
        <dbReference type="ARBA" id="ARBA00024195"/>
    </source>
</evidence>
<dbReference type="EnsemblMetazoa" id="AALB010505-RA">
    <property type="protein sequence ID" value="AALB010505-PA"/>
    <property type="gene ID" value="AALB010505"/>
</dbReference>
<evidence type="ECO:0000313" key="9">
    <source>
        <dbReference type="EnsemblMetazoa" id="AALB010505-PA"/>
    </source>
</evidence>
<dbReference type="PRINTS" id="PR00722">
    <property type="entry name" value="CHYMOTRYPSIN"/>
</dbReference>
<evidence type="ECO:0000256" key="1">
    <source>
        <dbReference type="ARBA" id="ARBA00004613"/>
    </source>
</evidence>
<organism evidence="9 10">
    <name type="scientific">Anopheles albimanus</name>
    <name type="common">New world malaria mosquito</name>
    <dbReference type="NCBI Taxonomy" id="7167"/>
    <lineage>
        <taxon>Eukaryota</taxon>
        <taxon>Metazoa</taxon>
        <taxon>Ecdysozoa</taxon>
        <taxon>Arthropoda</taxon>
        <taxon>Hexapoda</taxon>
        <taxon>Insecta</taxon>
        <taxon>Pterygota</taxon>
        <taxon>Neoptera</taxon>
        <taxon>Endopterygota</taxon>
        <taxon>Diptera</taxon>
        <taxon>Nematocera</taxon>
        <taxon>Culicoidea</taxon>
        <taxon>Culicidae</taxon>
        <taxon>Anophelinae</taxon>
        <taxon>Anopheles</taxon>
    </lineage>
</organism>
<keyword evidence="3" id="KW-0399">Innate immunity</keyword>
<dbReference type="GO" id="GO:0045087">
    <property type="term" value="P:innate immune response"/>
    <property type="evidence" value="ECO:0007669"/>
    <property type="project" value="UniProtKB-KW"/>
</dbReference>
<proteinExistence type="inferred from homology"/>
<keyword evidence="6" id="KW-1015">Disulfide bond</keyword>
<dbReference type="PROSITE" id="PS00135">
    <property type="entry name" value="TRYPSIN_SER"/>
    <property type="match status" value="1"/>
</dbReference>
<dbReference type="PROSITE" id="PS50240">
    <property type="entry name" value="TRYPSIN_DOM"/>
    <property type="match status" value="1"/>
</dbReference>
<dbReference type="VEuPathDB" id="VectorBase:AALB20_027316"/>
<dbReference type="PANTHER" id="PTHR24256">
    <property type="entry name" value="TRYPTASE-RELATED"/>
    <property type="match status" value="1"/>
</dbReference>
<reference evidence="9 10" key="1">
    <citation type="journal article" date="2017" name="G3 (Bethesda)">
        <title>The Physical Genome Mapping of Anopheles albimanus Corrected Scaffold Misassemblies and Identified Interarm Rearrangements in Genus Anopheles.</title>
        <authorList>
            <person name="Artemov G.N."/>
            <person name="Peery A.N."/>
            <person name="Jiang X."/>
            <person name="Tu Z."/>
            <person name="Stegniy V.N."/>
            <person name="Sharakhova M.V."/>
            <person name="Sharakhov I.V."/>
        </authorList>
    </citation>
    <scope>NUCLEOTIDE SEQUENCE [LARGE SCALE GENOMIC DNA]</scope>
    <source>
        <strain evidence="9 10">ALBI9_A</strain>
    </source>
</reference>
<dbReference type="InterPro" id="IPR009003">
    <property type="entry name" value="Peptidase_S1_PA"/>
</dbReference>
<accession>A0A182FVC0</accession>
<dbReference type="InterPro" id="IPR033116">
    <property type="entry name" value="TRYPSIN_SER"/>
</dbReference>
<evidence type="ECO:0000256" key="4">
    <source>
        <dbReference type="ARBA" id="ARBA00022729"/>
    </source>
</evidence>
<keyword evidence="4" id="KW-0732">Signal</keyword>
<evidence type="ECO:0000256" key="6">
    <source>
        <dbReference type="ARBA" id="ARBA00023157"/>
    </source>
</evidence>
<dbReference type="GO" id="GO:0006508">
    <property type="term" value="P:proteolysis"/>
    <property type="evidence" value="ECO:0007669"/>
    <property type="project" value="InterPro"/>
</dbReference>
<dbReference type="CDD" id="cd00190">
    <property type="entry name" value="Tryp_SPc"/>
    <property type="match status" value="1"/>
</dbReference>
<protein>
    <submittedName>
        <fullName evidence="9">Uncharacterized protein</fullName>
    </submittedName>
</protein>
<reference evidence="9" key="2">
    <citation type="submission" date="2022-08" db="UniProtKB">
        <authorList>
            <consortium name="EnsemblMetazoa"/>
        </authorList>
    </citation>
    <scope>IDENTIFICATION</scope>
    <source>
        <strain evidence="9">STECLA/ALBI9_A</strain>
    </source>
</reference>
<keyword evidence="10" id="KW-1185">Reference proteome</keyword>
<evidence type="ECO:0000313" key="10">
    <source>
        <dbReference type="Proteomes" id="UP000069272"/>
    </source>
</evidence>
<dbReference type="GO" id="GO:0005576">
    <property type="term" value="C:extracellular region"/>
    <property type="evidence" value="ECO:0007669"/>
    <property type="project" value="UniProtKB-SubCell"/>
</dbReference>
<dbReference type="InterPro" id="IPR001254">
    <property type="entry name" value="Trypsin_dom"/>
</dbReference>
<dbReference type="InterPro" id="IPR001314">
    <property type="entry name" value="Peptidase_S1A"/>
</dbReference>
<dbReference type="VEuPathDB" id="VectorBase:AALB010505"/>
<keyword evidence="7" id="KW-0325">Glycoprotein</keyword>
<evidence type="ECO:0000256" key="5">
    <source>
        <dbReference type="ARBA" id="ARBA00022859"/>
    </source>
</evidence>
<dbReference type="InterPro" id="IPR043504">
    <property type="entry name" value="Peptidase_S1_PA_chymotrypsin"/>
</dbReference>
<dbReference type="GeneID" id="118466613"/>
<evidence type="ECO:0000256" key="3">
    <source>
        <dbReference type="ARBA" id="ARBA00022588"/>
    </source>
</evidence>
<comment type="similarity">
    <text evidence="8">Belongs to the peptidase S1 family. CLIP subfamily.</text>
</comment>
<dbReference type="GO" id="GO:0004252">
    <property type="term" value="F:serine-type endopeptidase activity"/>
    <property type="evidence" value="ECO:0007669"/>
    <property type="project" value="InterPro"/>
</dbReference>
<dbReference type="Proteomes" id="UP000069272">
    <property type="component" value="Chromosome 3R"/>
</dbReference>
<evidence type="ECO:0000256" key="7">
    <source>
        <dbReference type="ARBA" id="ARBA00023180"/>
    </source>
</evidence>
<keyword evidence="5" id="KW-0391">Immunity</keyword>
<dbReference type="KEGG" id="aali:118466613"/>
<dbReference type="SUPFAM" id="SSF50494">
    <property type="entry name" value="Trypsin-like serine proteases"/>
    <property type="match status" value="1"/>
</dbReference>
<dbReference type="SMART" id="SM00020">
    <property type="entry name" value="Tryp_SPc"/>
    <property type="match status" value="1"/>
</dbReference>
<sequence>MRSTGAISLLFLFCVSGVQSIFLQNGTARVALPDEFPFMVQLQRFYAVSFLVSCGGTLIQPRWVLTSAHCSGATVPLRSLRVQAGTIKRDDRNGGQLRWVTRFWSHELYLPDDRTHPHDIALAELDIPFLVSGSVAPIQLTPVSPQPSDKVLTMGYGKIDADDTLPDLLQVTDGFIVPRRSCPEAEGPALLCIGGGNGACMGDSGGPVVMETKDYRGNYALVGVVSYGKRKCQIGTIVVTDVYEYEGWIQSILSGTRPYQERAVDRL</sequence>